<evidence type="ECO:0000313" key="2">
    <source>
        <dbReference type="Proteomes" id="UP001596022"/>
    </source>
</evidence>
<evidence type="ECO:0000313" key="1">
    <source>
        <dbReference type="EMBL" id="MFC4618238.1"/>
    </source>
</evidence>
<proteinExistence type="predicted"/>
<dbReference type="Pfam" id="PF08812">
    <property type="entry name" value="YtxC"/>
    <property type="match status" value="1"/>
</dbReference>
<accession>A0ABV9GJY1</accession>
<reference evidence="2" key="1">
    <citation type="journal article" date="2019" name="Int. J. Syst. Evol. Microbiol.">
        <title>The Global Catalogue of Microorganisms (GCM) 10K type strain sequencing project: providing services to taxonomists for standard genome sequencing and annotation.</title>
        <authorList>
            <consortium name="The Broad Institute Genomics Platform"/>
            <consortium name="The Broad Institute Genome Sequencing Center for Infectious Disease"/>
            <person name="Wu L."/>
            <person name="Ma J."/>
        </authorList>
    </citation>
    <scope>NUCLEOTIDE SEQUENCE [LARGE SCALE GENOMIC DNA]</scope>
    <source>
        <strain evidence="2">CGMCC 1.16306</strain>
    </source>
</reference>
<dbReference type="EMBL" id="JBHSFW010000001">
    <property type="protein sequence ID" value="MFC4618238.1"/>
    <property type="molecule type" value="Genomic_DNA"/>
</dbReference>
<sequence>MFHITLDSHQEAMILYKYLHERLGSTVALSLTEETVHIGDKAEHNEISVKETIIELFIDYLIDVWEPKWLAAILKNAFFYHEETERQDIIAIAKSIFDGQKRDLPATDTLPSRREVLHNAIEALFMETDHFNIEALATFRLNAYFDCLNRYVEIAIDEYKLEQDYSFFIDKLRRIVRSYKPLRTTIYAVDQGTFQLYDETFKPINNIQSVRSFYPLLKQWGIEAEPSILLTLVGLAPLKIHMFTDRREDSMIQTLQKVFEERVVFHRSAEAHKIHL</sequence>
<protein>
    <submittedName>
        <fullName evidence="1">Sporulation protein YtxC</fullName>
    </submittedName>
</protein>
<gene>
    <name evidence="1" type="ORF">ACFO4N_05785</name>
</gene>
<comment type="caution">
    <text evidence="1">The sequence shown here is derived from an EMBL/GenBank/DDBJ whole genome shotgun (WGS) entry which is preliminary data.</text>
</comment>
<dbReference type="InterPro" id="IPR014199">
    <property type="entry name" value="Spore_YtxC"/>
</dbReference>
<name>A0ABV9GJY1_9BACL</name>
<organism evidence="1 2">
    <name type="scientific">Camelliibacillus cellulosilyticus</name>
    <dbReference type="NCBI Taxonomy" id="2174486"/>
    <lineage>
        <taxon>Bacteria</taxon>
        <taxon>Bacillati</taxon>
        <taxon>Bacillota</taxon>
        <taxon>Bacilli</taxon>
        <taxon>Bacillales</taxon>
        <taxon>Sporolactobacillaceae</taxon>
        <taxon>Camelliibacillus</taxon>
    </lineage>
</organism>
<dbReference type="RefSeq" id="WP_376845238.1">
    <property type="nucleotide sequence ID" value="NZ_JBHSFW010000001.1"/>
</dbReference>
<dbReference type="Proteomes" id="UP001596022">
    <property type="component" value="Unassembled WGS sequence"/>
</dbReference>
<keyword evidence="2" id="KW-1185">Reference proteome</keyword>